<comment type="caution">
    <text evidence="1">The sequence shown here is derived from an EMBL/GenBank/DDBJ whole genome shotgun (WGS) entry which is preliminary data.</text>
</comment>
<accession>A0A8S1M9E2</accession>
<keyword evidence="2" id="KW-1185">Reference proteome</keyword>
<dbReference type="AlphaFoldDB" id="A0A8S1M9E2"/>
<name>A0A8S1M9E2_PARPR</name>
<gene>
    <name evidence="1" type="ORF">PPRIM_AZ9-3.1.T0520270</name>
</gene>
<proteinExistence type="predicted"/>
<dbReference type="EMBL" id="CAJJDM010000052">
    <property type="protein sequence ID" value="CAD8074423.1"/>
    <property type="molecule type" value="Genomic_DNA"/>
</dbReference>
<evidence type="ECO:0000313" key="1">
    <source>
        <dbReference type="EMBL" id="CAD8074423.1"/>
    </source>
</evidence>
<sequence length="157" mass="18198">MQQIIYNIFYNIIFIKQPYSLDGEQKFFFVSNKDVASFCCLIRSSFQVDKTITALQGAQGNCNNKNICDLNYFCNNLQVHKDKFYFILTEKRKAETQSRMSSQDDNNNLQFQNNLKFITSPSRSDAHQSVNFPYDYNPTPGLRSSITIMDQLLNLGN</sequence>
<protein>
    <submittedName>
        <fullName evidence="1">Uncharacterized protein</fullName>
    </submittedName>
</protein>
<evidence type="ECO:0000313" key="2">
    <source>
        <dbReference type="Proteomes" id="UP000688137"/>
    </source>
</evidence>
<reference evidence="1" key="1">
    <citation type="submission" date="2021-01" db="EMBL/GenBank/DDBJ databases">
        <authorList>
            <consortium name="Genoscope - CEA"/>
            <person name="William W."/>
        </authorList>
    </citation>
    <scope>NUCLEOTIDE SEQUENCE</scope>
</reference>
<dbReference type="Proteomes" id="UP000688137">
    <property type="component" value="Unassembled WGS sequence"/>
</dbReference>
<organism evidence="1 2">
    <name type="scientific">Paramecium primaurelia</name>
    <dbReference type="NCBI Taxonomy" id="5886"/>
    <lineage>
        <taxon>Eukaryota</taxon>
        <taxon>Sar</taxon>
        <taxon>Alveolata</taxon>
        <taxon>Ciliophora</taxon>
        <taxon>Intramacronucleata</taxon>
        <taxon>Oligohymenophorea</taxon>
        <taxon>Peniculida</taxon>
        <taxon>Parameciidae</taxon>
        <taxon>Paramecium</taxon>
    </lineage>
</organism>